<dbReference type="Pfam" id="PF07143">
    <property type="entry name" value="CrtC"/>
    <property type="match status" value="1"/>
</dbReference>
<evidence type="ECO:0000313" key="2">
    <source>
        <dbReference type="EMBL" id="GFZ27378.1"/>
    </source>
</evidence>
<evidence type="ECO:0000313" key="3">
    <source>
        <dbReference type="Proteomes" id="UP000677218"/>
    </source>
</evidence>
<name>A0A916QKA0_9LACO</name>
<dbReference type="PANTHER" id="PTHR38591">
    <property type="entry name" value="HYDROLASE"/>
    <property type="match status" value="1"/>
</dbReference>
<accession>A0A916QKA0</accession>
<comment type="caution">
    <text evidence="2">The sequence shown here is derived from an EMBL/GenBank/DDBJ whole genome shotgun (WGS) entry which is preliminary data.</text>
</comment>
<dbReference type="SUPFAM" id="SSF159245">
    <property type="entry name" value="AttH-like"/>
    <property type="match status" value="1"/>
</dbReference>
<sequence>MSTENNYKGFKKEAWPAVDPAAELPYHKGKYQLESWFIVSNLLSNDQKLSLQVHTGVVQKGPQRVATLNVSITNLTTGWYKQYDFIFPDGMFKLDEERFSLKTKDLTFEGDLSGFTCKVNLKDAAIDLTTTRAYDDPVLQVCGNSYVHFIGEDQYDYGIPAMATRGTITIEGTQYPITDGTTWFDRQYGKMPATLADQDQMASTNWLWMNIVLDSGVVVVPFQCTQFDNKKMEIHCTVMYPDGSHVLAVMKPIEASHRWVSPATGHSYPTRFKIELPYNNSVLNVSVVFKEAEIISKVTGIKYEGTAEVDGIFDGKKVTGNTFVELVGDWSK</sequence>
<dbReference type="EMBL" id="BMAY01000009">
    <property type="protein sequence ID" value="GFZ27378.1"/>
    <property type="molecule type" value="Genomic_DNA"/>
</dbReference>
<keyword evidence="3" id="KW-1185">Reference proteome</keyword>
<dbReference type="PANTHER" id="PTHR38591:SF1">
    <property type="entry name" value="BLL1000 PROTEIN"/>
    <property type="match status" value="1"/>
</dbReference>
<dbReference type="Gene3D" id="2.40.370.10">
    <property type="entry name" value="AttH-like domain"/>
    <property type="match status" value="2"/>
</dbReference>
<dbReference type="RefSeq" id="WP_212781070.1">
    <property type="nucleotide sequence ID" value="NZ_BMAY01000009.1"/>
</dbReference>
<dbReference type="Pfam" id="PF17186">
    <property type="entry name" value="Lipocalin_9"/>
    <property type="match status" value="1"/>
</dbReference>
<feature type="domain" description="AttH" evidence="1">
    <location>
        <begin position="34"/>
        <end position="189"/>
    </location>
</feature>
<organism evidence="2 3">
    <name type="scientific">Lactobacillus corticis</name>
    <dbReference type="NCBI Taxonomy" id="2201249"/>
    <lineage>
        <taxon>Bacteria</taxon>
        <taxon>Bacillati</taxon>
        <taxon>Bacillota</taxon>
        <taxon>Bacilli</taxon>
        <taxon>Lactobacillales</taxon>
        <taxon>Lactobacillaceae</taxon>
        <taxon>Lactobacillus</taxon>
    </lineage>
</organism>
<dbReference type="AlphaFoldDB" id="A0A916QKA0"/>
<reference evidence="2" key="1">
    <citation type="submission" date="2020-08" db="EMBL/GenBank/DDBJ databases">
        <title>Taxonomic study for Lactobacillus species isolated from hardwood bark.</title>
        <authorList>
            <person name="Tohno M."/>
            <person name="Tanizawa Y."/>
        </authorList>
    </citation>
    <scope>NUCLEOTIDE SEQUENCE</scope>
    <source>
        <strain evidence="2">B40</strain>
    </source>
</reference>
<protein>
    <recommendedName>
        <fullName evidence="1">AttH domain-containing protein</fullName>
    </recommendedName>
</protein>
<proteinExistence type="predicted"/>
<gene>
    <name evidence="2" type="ORF">LCB40_12580</name>
</gene>
<dbReference type="InterPro" id="IPR023374">
    <property type="entry name" value="AttH-like_dom_sf"/>
</dbReference>
<evidence type="ECO:0000259" key="1">
    <source>
        <dbReference type="Pfam" id="PF07143"/>
    </source>
</evidence>
<dbReference type="InterPro" id="IPR010791">
    <property type="entry name" value="AttH_dom"/>
</dbReference>
<dbReference type="Proteomes" id="UP000677218">
    <property type="component" value="Unassembled WGS sequence"/>
</dbReference>